<proteinExistence type="predicted"/>
<reference evidence="1" key="1">
    <citation type="submission" date="2021-03" db="EMBL/GenBank/DDBJ databases">
        <authorList>
            <person name="Ayuk M.A."/>
            <person name="Robinson C.J."/>
            <person name="Anderson W.A."/>
            <person name="Gugssa A."/>
            <person name="Somiranjan G."/>
            <person name="Allen-Mcfarlane R.F."/>
            <person name="Moore M."/>
            <person name="Davis A."/>
            <person name="Oduguwa K."/>
            <person name="Anike A.C."/>
            <person name="Hodgson K."/>
            <person name="Anozie O.M."/>
            <person name="Anyia G."/>
            <person name="Belai M.H."/>
            <person name="Britford J.S."/>
            <person name="Brown T.M."/>
            <person name="Bushrod L.M."/>
            <person name="Cason K.M."/>
            <person name="Clark A.S."/>
            <person name="Clay C.B."/>
            <person name="Dykes K.M."/>
            <person name="Gary T.D."/>
            <person name="Graham K.R."/>
            <person name="Green I.M."/>
            <person name="Hill I.C."/>
            <person name="Jarmon D.A."/>
            <person name="Mason C.D."/>
            <person name="Mongo I."/>
            <person name="Sims A.M."/>
            <person name="Tailey I.L."/>
            <person name="Tate L."/>
            <person name="Toingar J.A."/>
            <person name="Townsend M."/>
            <person name="Young J.A."/>
            <person name="Le K.B."/>
            <person name="Garlena R.A."/>
            <person name="Russell D.A."/>
            <person name="Jacobs-Sera D."/>
            <person name="Hatfull G.F."/>
        </authorList>
    </citation>
    <scope>NUCLEOTIDE SEQUENCE</scope>
</reference>
<evidence type="ECO:0008006" key="3">
    <source>
        <dbReference type="Google" id="ProtNLM"/>
    </source>
</evidence>
<evidence type="ECO:0000313" key="2">
    <source>
        <dbReference type="Proteomes" id="UP000693687"/>
    </source>
</evidence>
<evidence type="ECO:0000313" key="1">
    <source>
        <dbReference type="EMBL" id="QWY81021.1"/>
    </source>
</evidence>
<name>A0A8F3E8G7_9CAUD</name>
<organism evidence="1 2">
    <name type="scientific">Mycobacterium phage Burton</name>
    <dbReference type="NCBI Taxonomy" id="2836019"/>
    <lineage>
        <taxon>Viruses</taxon>
        <taxon>Duplodnaviria</taxon>
        <taxon>Heunggongvirae</taxon>
        <taxon>Uroviricota</taxon>
        <taxon>Caudoviricetes</taxon>
        <taxon>Fromanvirus</taxon>
        <taxon>Fromanvirus museum</taxon>
    </lineage>
</organism>
<sequence>MAGMSLATTAFAKAAIGSTEIKKISIGTVEIWSAVTASYDTVAAGVQAFNSVSSFSITAAPGADVFVAVTQDRTSAHSSGVTCGGVAMTPVTTALHNNSSINGGVAIYRRAGAGTGSALTIVTGAGTGWMIVNAISFAGVSSMGTPTSAFGSGTSVSHAVSLPGPVGLSVFSGGANGGPTTQFGSFSGVTNRFNLKATGAILAINTVTASGTISAATNNPWASVFVPLS</sequence>
<dbReference type="EMBL" id="MW712732">
    <property type="protein sequence ID" value="QWY81021.1"/>
    <property type="molecule type" value="Genomic_DNA"/>
</dbReference>
<gene>
    <name evidence="1" type="primary">6</name>
    <name evidence="1" type="ORF">SEA_BURTON_6</name>
</gene>
<dbReference type="Proteomes" id="UP000693687">
    <property type="component" value="Segment"/>
</dbReference>
<protein>
    <recommendedName>
        <fullName evidence="3">Minor tail protein</fullName>
    </recommendedName>
</protein>
<accession>A0A8F3E8G7</accession>